<organism evidence="20 21">
    <name type="scientific">Gonapodya prolifera (strain JEL478)</name>
    <name type="common">Monoblepharis prolifera</name>
    <dbReference type="NCBI Taxonomy" id="1344416"/>
    <lineage>
        <taxon>Eukaryota</taxon>
        <taxon>Fungi</taxon>
        <taxon>Fungi incertae sedis</taxon>
        <taxon>Chytridiomycota</taxon>
        <taxon>Chytridiomycota incertae sedis</taxon>
        <taxon>Monoblepharidomycetes</taxon>
        <taxon>Monoblepharidales</taxon>
        <taxon>Gonapodyaceae</taxon>
        <taxon>Gonapodya</taxon>
    </lineage>
</organism>
<dbReference type="PROSITE" id="PS50297">
    <property type="entry name" value="ANK_REP_REGION"/>
    <property type="match status" value="2"/>
</dbReference>
<evidence type="ECO:0000256" key="12">
    <source>
        <dbReference type="ARBA" id="ARBA00023869"/>
    </source>
</evidence>
<evidence type="ECO:0000256" key="1">
    <source>
        <dbReference type="ARBA" id="ARBA00001946"/>
    </source>
</evidence>
<dbReference type="Gene3D" id="1.25.40.20">
    <property type="entry name" value="Ankyrin repeat-containing domain"/>
    <property type="match status" value="1"/>
</dbReference>
<evidence type="ECO:0000313" key="21">
    <source>
        <dbReference type="Proteomes" id="UP000070544"/>
    </source>
</evidence>
<dbReference type="InterPro" id="IPR015375">
    <property type="entry name" value="NADH_PPase-like_N"/>
</dbReference>
<dbReference type="GO" id="GO:0005829">
    <property type="term" value="C:cytosol"/>
    <property type="evidence" value="ECO:0007669"/>
    <property type="project" value="TreeGrafter"/>
</dbReference>
<dbReference type="InterPro" id="IPR020084">
    <property type="entry name" value="NUDIX_hydrolase_CS"/>
</dbReference>
<dbReference type="Gene3D" id="3.90.79.10">
    <property type="entry name" value="Nucleoside Triphosphate Pyrophosphohydrolase"/>
    <property type="match status" value="1"/>
</dbReference>
<feature type="repeat" description="ANK" evidence="17">
    <location>
        <begin position="70"/>
        <end position="95"/>
    </location>
</feature>
<evidence type="ECO:0000256" key="3">
    <source>
        <dbReference type="ARBA" id="ARBA00004463"/>
    </source>
</evidence>
<dbReference type="PANTHER" id="PTHR42904">
    <property type="entry name" value="NUDIX HYDROLASE, NUDC SUBFAMILY"/>
    <property type="match status" value="1"/>
</dbReference>
<evidence type="ECO:0000313" key="20">
    <source>
        <dbReference type="EMBL" id="KXS20473.1"/>
    </source>
</evidence>
<evidence type="ECO:0000256" key="6">
    <source>
        <dbReference type="ARBA" id="ARBA00022723"/>
    </source>
</evidence>
<reference evidence="20 21" key="1">
    <citation type="journal article" date="2015" name="Genome Biol. Evol.">
        <title>Phylogenomic analyses indicate that early fungi evolved digesting cell walls of algal ancestors of land plants.</title>
        <authorList>
            <person name="Chang Y."/>
            <person name="Wang S."/>
            <person name="Sekimoto S."/>
            <person name="Aerts A.L."/>
            <person name="Choi C."/>
            <person name="Clum A."/>
            <person name="LaButti K.M."/>
            <person name="Lindquist E.A."/>
            <person name="Yee Ngan C."/>
            <person name="Ohm R.A."/>
            <person name="Salamov A.A."/>
            <person name="Grigoriev I.V."/>
            <person name="Spatafora J.W."/>
            <person name="Berbee M.L."/>
        </authorList>
    </citation>
    <scope>NUCLEOTIDE SEQUENCE [LARGE SCALE GENOMIC DNA]</scope>
    <source>
        <strain evidence="20 21">JEL478</strain>
    </source>
</reference>
<dbReference type="InterPro" id="IPR002110">
    <property type="entry name" value="Ankyrin_rpt"/>
</dbReference>
<keyword evidence="17" id="KW-0040">ANK repeat</keyword>
<comment type="subcellular location">
    <subcellularLocation>
        <location evidence="3">Cytoplasmic granule</location>
    </subcellularLocation>
</comment>
<evidence type="ECO:0000256" key="17">
    <source>
        <dbReference type="PROSITE-ProRule" id="PRU00023"/>
    </source>
</evidence>
<dbReference type="Pfam" id="PF12796">
    <property type="entry name" value="Ank_2"/>
    <property type="match status" value="1"/>
</dbReference>
<evidence type="ECO:0000256" key="13">
    <source>
        <dbReference type="ARBA" id="ARBA00030313"/>
    </source>
</evidence>
<dbReference type="Proteomes" id="UP000070544">
    <property type="component" value="Unassembled WGS sequence"/>
</dbReference>
<dbReference type="EMBL" id="KQ965735">
    <property type="protein sequence ID" value="KXS20473.1"/>
    <property type="molecule type" value="Genomic_DNA"/>
</dbReference>
<dbReference type="SUPFAM" id="SSF55811">
    <property type="entry name" value="Nudix"/>
    <property type="match status" value="1"/>
</dbReference>
<dbReference type="PROSITE" id="PS50088">
    <property type="entry name" value="ANK_REPEAT"/>
    <property type="match status" value="2"/>
</dbReference>
<evidence type="ECO:0000256" key="5">
    <source>
        <dbReference type="ARBA" id="ARBA00012381"/>
    </source>
</evidence>
<comment type="subunit">
    <text evidence="16">Homodimer. Homodimerization is essential for its catalytic activity and protein stability. Interacts (via ANK repeats) with BLMH.</text>
</comment>
<comment type="similarity">
    <text evidence="4">Belongs to the Nudix hydrolase family. NudC subfamily.</text>
</comment>
<dbReference type="GO" id="GO:0005777">
    <property type="term" value="C:peroxisome"/>
    <property type="evidence" value="ECO:0007669"/>
    <property type="project" value="TreeGrafter"/>
</dbReference>
<evidence type="ECO:0000256" key="10">
    <source>
        <dbReference type="ARBA" id="ARBA00023027"/>
    </source>
</evidence>
<dbReference type="STRING" id="1344416.A0A139AV69"/>
<dbReference type="InterPro" id="IPR050241">
    <property type="entry name" value="NAD-cap_RNA_hydrolase_NudC"/>
</dbReference>
<accession>A0A139AV69</accession>
<dbReference type="AlphaFoldDB" id="A0A139AV69"/>
<dbReference type="SMART" id="SM00248">
    <property type="entry name" value="ANK"/>
    <property type="match status" value="2"/>
</dbReference>
<comment type="cofactor">
    <cofactor evidence="1">
        <name>Mg(2+)</name>
        <dbReference type="ChEBI" id="CHEBI:18420"/>
    </cofactor>
</comment>
<dbReference type="Pfam" id="PF09296">
    <property type="entry name" value="NUDIX-like"/>
    <property type="match status" value="1"/>
</dbReference>
<evidence type="ECO:0000256" key="16">
    <source>
        <dbReference type="ARBA" id="ARBA00046702"/>
    </source>
</evidence>
<proteinExistence type="inferred from homology"/>
<dbReference type="GO" id="GO:0046872">
    <property type="term" value="F:metal ion binding"/>
    <property type="evidence" value="ECO:0007669"/>
    <property type="project" value="UniProtKB-KW"/>
</dbReference>
<dbReference type="CDD" id="cd03429">
    <property type="entry name" value="NUDIX_NADH_pyrophosphatase_Nudt13"/>
    <property type="match status" value="1"/>
</dbReference>
<evidence type="ECO:0000256" key="7">
    <source>
        <dbReference type="ARBA" id="ARBA00022801"/>
    </source>
</evidence>
<evidence type="ECO:0000256" key="2">
    <source>
        <dbReference type="ARBA" id="ARBA00001947"/>
    </source>
</evidence>
<evidence type="ECO:0000259" key="19">
    <source>
        <dbReference type="PROSITE" id="PS51462"/>
    </source>
</evidence>
<dbReference type="PANTHER" id="PTHR42904:SF6">
    <property type="entry name" value="NAD-CAPPED RNA HYDROLASE NUDT12"/>
    <property type="match status" value="1"/>
</dbReference>
<keyword evidence="21" id="KW-1185">Reference proteome</keyword>
<dbReference type="SUPFAM" id="SSF48403">
    <property type="entry name" value="Ankyrin repeat"/>
    <property type="match status" value="1"/>
</dbReference>
<evidence type="ECO:0000256" key="11">
    <source>
        <dbReference type="ARBA" id="ARBA00023679"/>
    </source>
</evidence>
<sequence>MAASQAQQRQLFQACADGNVDAVRKFLPQMVNQANDRGWTPLHFAARFGHVAVAKELLAAGAKPTSADKDGRTPLELASFWGHSQIVELFSAAGAPSKSPLSPPTPKKSTTGRVTLGLSSPAQKSSISTTASVKNLETTTKAVDDAAGVLEGTVSSELRSTMKEFTNFFAGNKLKRLSEKRTDSTFISSLLSRDTTRYIIFNGQQALFHSPVSSSSSSQRSLQFLSYTDVASYIDLSGRSKRQWVFLGVDEDDVVDQAAGRGRGRAYVALDLTTGTGDDIGGEAALFKAQTSQGGKLESIRPAAFRLPPDQAAFLGEGSSMIDWNIRRKHCAGCGRKTYSEEAGFKRACGPMPAGQKPCITSKGLNNFQHPRTDPVVIVAIISKDGKRVFLGRNKNFPPKFFSCIAGFMEPGESIEECVRREVREETGIRVSNIVIHSSQPWPFPSQLMIGCVAVAETEKFEPEEEELTEAKWFDRPSVMAALKLSTRNDFRSSGAPPKVDFALPPSYAIAHVLLRAWALGEVDVGLGLPRAAKL</sequence>
<gene>
    <name evidence="20" type="ORF">M427DRAFT_376257</name>
</gene>
<evidence type="ECO:0000256" key="18">
    <source>
        <dbReference type="SAM" id="MobiDB-lite"/>
    </source>
</evidence>
<dbReference type="EC" id="3.6.1.22" evidence="5"/>
<dbReference type="OMA" id="GMYTHIA"/>
<protein>
    <recommendedName>
        <fullName evidence="12">NAD-capped RNA hydrolase NUDT12</fullName>
        <ecNumber evidence="5">3.6.1.22</ecNumber>
    </recommendedName>
    <alternativeName>
        <fullName evidence="13">NADH pyrophosphatase NUDT12</fullName>
    </alternativeName>
    <alternativeName>
        <fullName evidence="14">Nucleoside diphosphate-linked moiety X motif 12</fullName>
    </alternativeName>
</protein>
<dbReference type="GO" id="GO:0006742">
    <property type="term" value="P:NADP+ catabolic process"/>
    <property type="evidence" value="ECO:0007669"/>
    <property type="project" value="TreeGrafter"/>
</dbReference>
<dbReference type="InterPro" id="IPR036770">
    <property type="entry name" value="Ankyrin_rpt-contain_sf"/>
</dbReference>
<keyword evidence="7" id="KW-0378">Hydrolase</keyword>
<evidence type="ECO:0000256" key="9">
    <source>
        <dbReference type="ARBA" id="ARBA00022857"/>
    </source>
</evidence>
<evidence type="ECO:0000256" key="14">
    <source>
        <dbReference type="ARBA" id="ARBA00031178"/>
    </source>
</evidence>
<evidence type="ECO:0000256" key="15">
    <source>
        <dbReference type="ARBA" id="ARBA00045837"/>
    </source>
</evidence>
<comment type="function">
    <text evidence="15">mRNA decapping enzyme that specifically removes the nicotinamide adenine dinucleotide (NAD) cap from a subset of mRNAs by hydrolyzing the diphosphate linkage to produce nicotinamide mononucleotide (NMN) and 5' monophosphate mRNA. The NAD-cap is present at the 5'-end of some RNAs; in contrast to the canonical N7 methylguanosine (m7G) cap, the NAD cap promotes mRNA decay. Preferentially acts on NAD-capped transcripts in response to nutrient stress. Also acts on free nicotinamide adenine dinucleotide molecules: hydrolyzes NAD(H) into NMN(H) and AMP, and NADPH into NMNH and 2',5'-ADP. May act to regulate the concentration of peroxisomal nicotinamide nucleotide cofactors required for oxidative metabolism in this organelle. Regulates the levels of circadian clock components PER1, PER2, PER3 and CRY2 in the liver.</text>
</comment>
<feature type="repeat" description="ANK" evidence="17">
    <location>
        <begin position="37"/>
        <end position="69"/>
    </location>
</feature>
<name>A0A139AV69_GONPJ</name>
<dbReference type="PROSITE" id="PS51462">
    <property type="entry name" value="NUDIX"/>
    <property type="match status" value="1"/>
</dbReference>
<dbReference type="GO" id="GO:0035529">
    <property type="term" value="F:NADH pyrophosphatase activity"/>
    <property type="evidence" value="ECO:0007669"/>
    <property type="project" value="TreeGrafter"/>
</dbReference>
<dbReference type="OrthoDB" id="10249612at2759"/>
<evidence type="ECO:0000256" key="4">
    <source>
        <dbReference type="ARBA" id="ARBA00009595"/>
    </source>
</evidence>
<dbReference type="Pfam" id="PF00293">
    <property type="entry name" value="NUDIX"/>
    <property type="match status" value="1"/>
</dbReference>
<feature type="domain" description="Nudix hydrolase" evidence="19">
    <location>
        <begin position="371"/>
        <end position="497"/>
    </location>
</feature>
<keyword evidence="6" id="KW-0479">Metal-binding</keyword>
<dbReference type="InterPro" id="IPR049734">
    <property type="entry name" value="NudC-like_C"/>
</dbReference>
<keyword evidence="9" id="KW-0521">NADP</keyword>
<evidence type="ECO:0000256" key="8">
    <source>
        <dbReference type="ARBA" id="ARBA00022842"/>
    </source>
</evidence>
<dbReference type="InterPro" id="IPR000086">
    <property type="entry name" value="NUDIX_hydrolase_dom"/>
</dbReference>
<dbReference type="Gene3D" id="3.90.79.20">
    <property type="match status" value="1"/>
</dbReference>
<feature type="region of interest" description="Disordered" evidence="18">
    <location>
        <begin position="94"/>
        <end position="123"/>
    </location>
</feature>
<comment type="cofactor">
    <cofactor evidence="2">
        <name>Zn(2+)</name>
        <dbReference type="ChEBI" id="CHEBI:29105"/>
    </cofactor>
</comment>
<dbReference type="InterPro" id="IPR015797">
    <property type="entry name" value="NUDIX_hydrolase-like_dom_sf"/>
</dbReference>
<keyword evidence="10" id="KW-0520">NAD</keyword>
<comment type="catalytic activity">
    <reaction evidence="11">
        <text>a 5'-end NAD(+)-phospho-ribonucleoside in mRNA + H2O = a 5'-end phospho-adenosine-phospho-ribonucleoside in mRNA + beta-nicotinamide D-ribonucleotide + 2 H(+)</text>
        <dbReference type="Rhea" id="RHEA:60876"/>
        <dbReference type="Rhea" id="RHEA-COMP:15698"/>
        <dbReference type="Rhea" id="RHEA-COMP:15719"/>
        <dbReference type="ChEBI" id="CHEBI:14649"/>
        <dbReference type="ChEBI" id="CHEBI:15377"/>
        <dbReference type="ChEBI" id="CHEBI:15378"/>
        <dbReference type="ChEBI" id="CHEBI:144029"/>
        <dbReference type="ChEBI" id="CHEBI:144051"/>
    </reaction>
    <physiologicalReaction direction="left-to-right" evidence="11">
        <dbReference type="Rhea" id="RHEA:60877"/>
    </physiologicalReaction>
</comment>
<keyword evidence="8" id="KW-0460">Magnesium</keyword>
<dbReference type="NCBIfam" id="NF001299">
    <property type="entry name" value="PRK00241.1"/>
    <property type="match status" value="1"/>
</dbReference>
<dbReference type="GO" id="GO:0019677">
    <property type="term" value="P:NAD+ catabolic process"/>
    <property type="evidence" value="ECO:0007669"/>
    <property type="project" value="TreeGrafter"/>
</dbReference>
<dbReference type="PROSITE" id="PS00893">
    <property type="entry name" value="NUDIX_BOX"/>
    <property type="match status" value="1"/>
</dbReference>